<organism evidence="3 4">
    <name type="scientific">Solanum verrucosum</name>
    <dbReference type="NCBI Taxonomy" id="315347"/>
    <lineage>
        <taxon>Eukaryota</taxon>
        <taxon>Viridiplantae</taxon>
        <taxon>Streptophyta</taxon>
        <taxon>Embryophyta</taxon>
        <taxon>Tracheophyta</taxon>
        <taxon>Spermatophyta</taxon>
        <taxon>Magnoliopsida</taxon>
        <taxon>eudicotyledons</taxon>
        <taxon>Gunneridae</taxon>
        <taxon>Pentapetalae</taxon>
        <taxon>asterids</taxon>
        <taxon>lamiids</taxon>
        <taxon>Solanales</taxon>
        <taxon>Solanaceae</taxon>
        <taxon>Solanoideae</taxon>
        <taxon>Solaneae</taxon>
        <taxon>Solanum</taxon>
    </lineage>
</organism>
<dbReference type="PANTHER" id="PTHR33116">
    <property type="entry name" value="REVERSE TRANSCRIPTASE ZINC-BINDING DOMAIN-CONTAINING PROTEIN-RELATED-RELATED"/>
    <property type="match status" value="1"/>
</dbReference>
<dbReference type="Pfam" id="PF16544">
    <property type="entry name" value="STAR_dimer"/>
    <property type="match status" value="1"/>
</dbReference>
<gene>
    <name evidence="3" type="ORF">MTR67_039253</name>
</gene>
<dbReference type="Proteomes" id="UP001234989">
    <property type="component" value="Chromosome 9"/>
</dbReference>
<reference evidence="3" key="1">
    <citation type="submission" date="2023-08" db="EMBL/GenBank/DDBJ databases">
        <title>A de novo genome assembly of Solanum verrucosum Schlechtendal, a Mexican diploid species geographically isolated from the other diploid A-genome species in potato relatives.</title>
        <authorList>
            <person name="Hosaka K."/>
        </authorList>
    </citation>
    <scope>NUCLEOTIDE SEQUENCE</scope>
    <source>
        <tissue evidence="3">Young leaves</tissue>
    </source>
</reference>
<evidence type="ECO:0000313" key="3">
    <source>
        <dbReference type="EMBL" id="WMV45868.1"/>
    </source>
</evidence>
<protein>
    <recommendedName>
        <fullName evidence="2">STAR protein homodimerisation region domain-containing protein</fullName>
    </recommendedName>
</protein>
<dbReference type="InterPro" id="IPR032377">
    <property type="entry name" value="STAR_dimer"/>
</dbReference>
<feature type="region of interest" description="Disordered" evidence="1">
    <location>
        <begin position="1"/>
        <end position="21"/>
    </location>
</feature>
<evidence type="ECO:0000313" key="4">
    <source>
        <dbReference type="Proteomes" id="UP001234989"/>
    </source>
</evidence>
<keyword evidence="4" id="KW-1185">Reference proteome</keyword>
<proteinExistence type="predicted"/>
<dbReference type="AlphaFoldDB" id="A0AAF0UI34"/>
<dbReference type="Gene3D" id="1.20.5.4010">
    <property type="match status" value="1"/>
</dbReference>
<dbReference type="EMBL" id="CP133620">
    <property type="protein sequence ID" value="WMV45868.1"/>
    <property type="molecule type" value="Genomic_DNA"/>
</dbReference>
<sequence length="487" mass="55815">MSGLYNPNFSPARAASPQIRSTPDVDSNHYLSELLAEHQKLGPFMQVLPICSRLLNQEILRVSGMLPNQGFGELDRLRHRSPSPMGSANLMSNVAGAGLSGWNGLPQELYCSYAFFFLKYIILLLDLAKVVFDFWHKFGGNTSQPGLHAEQINYIRVILVLFEAVSGLKSNWGKSSLFPVNEVPQIQQLANILGCKVEHLPTIYLGIPLGSKHKTMEIWNGIQVKTEKKLARWKAQYLSLGGRLILINSVLDSLPTYVMSLFPIPAKLVKKLDKLRRNFLWKSNKEGKGYNLVNWKNVLLSKERRLGIRNLRLQNESLLMKWLWRYTKEDAVLWKEVIVAKYGELNPWCTKITSEPYGVGVWRTIRNLWPQMEGNMYIKVDLFLICENPDARVSDCWTEQGWDISLRRLLNDWEVERMAALLEKLAGMIITTTATNKIKILWKHSKDGVFSVNNAYKRGLMGMTGAPKYNWNYFWKSDIPTKVKCFT</sequence>
<dbReference type="PANTHER" id="PTHR33116:SF85">
    <property type="entry name" value="REVERSE TRANSCRIPTASE ZINC-BINDING DOMAIN-CONTAINING PROTEIN"/>
    <property type="match status" value="1"/>
</dbReference>
<name>A0AAF0UI34_SOLVR</name>
<evidence type="ECO:0000259" key="2">
    <source>
        <dbReference type="Pfam" id="PF16544"/>
    </source>
</evidence>
<accession>A0AAF0UI34</accession>
<evidence type="ECO:0000256" key="1">
    <source>
        <dbReference type="SAM" id="MobiDB-lite"/>
    </source>
</evidence>
<feature type="domain" description="STAR protein homodimerisation region" evidence="2">
    <location>
        <begin position="27"/>
        <end position="73"/>
    </location>
</feature>